<comment type="similarity">
    <text evidence="3">Belongs to the SPT4 family.</text>
</comment>
<dbReference type="Pfam" id="PF06093">
    <property type="entry name" value="Spt4"/>
    <property type="match status" value="1"/>
</dbReference>
<evidence type="ECO:0000256" key="13">
    <source>
        <dbReference type="SAM" id="MobiDB-lite"/>
    </source>
</evidence>
<comment type="function">
    <text evidence="12">May regulate transcription elongation by RNA polymerase II. May enhance transcriptional pausing at sites proximal to the promoter, which may in turn facilitate the assembly of an elongation competent RNA polymerase II complex.</text>
</comment>
<dbReference type="InterPro" id="IPR022800">
    <property type="entry name" value="Spt4/RpoE2_Znf"/>
</dbReference>
<keyword evidence="7" id="KW-0560">Oxidoreductase</keyword>
<protein>
    <submittedName>
        <fullName evidence="16">Lysine-specific demethylase</fullName>
    </submittedName>
</protein>
<evidence type="ECO:0000256" key="7">
    <source>
        <dbReference type="ARBA" id="ARBA00023002"/>
    </source>
</evidence>
<dbReference type="SMART" id="SM00558">
    <property type="entry name" value="JmjC"/>
    <property type="match status" value="1"/>
</dbReference>
<evidence type="ECO:0000256" key="2">
    <source>
        <dbReference type="ARBA" id="ARBA00004123"/>
    </source>
</evidence>
<keyword evidence="4" id="KW-0479">Metal-binding</keyword>
<dbReference type="Pfam" id="PF02373">
    <property type="entry name" value="JmjC"/>
    <property type="match status" value="1"/>
</dbReference>
<dbReference type="GO" id="GO:0141052">
    <property type="term" value="F:histone H3 demethylase activity"/>
    <property type="evidence" value="ECO:0007669"/>
    <property type="project" value="UniProtKB-ARBA"/>
</dbReference>
<evidence type="ECO:0000256" key="1">
    <source>
        <dbReference type="ARBA" id="ARBA00001954"/>
    </source>
</evidence>
<evidence type="ECO:0000259" key="15">
    <source>
        <dbReference type="PROSITE" id="PS51184"/>
    </source>
</evidence>
<dbReference type="GO" id="GO:0005634">
    <property type="term" value="C:nucleus"/>
    <property type="evidence" value="ECO:0007669"/>
    <property type="project" value="UniProtKB-SubCell"/>
</dbReference>
<dbReference type="GO" id="GO:0040029">
    <property type="term" value="P:epigenetic regulation of gene expression"/>
    <property type="evidence" value="ECO:0007669"/>
    <property type="project" value="UniProtKB-ARBA"/>
</dbReference>
<reference evidence="16 17" key="1">
    <citation type="submission" date="2020-05" db="EMBL/GenBank/DDBJ databases">
        <title>Vigna angularis (adzuki bean) Var. LongXiaoDou No. 4 denovo assembly.</title>
        <authorList>
            <person name="Xiang H."/>
        </authorList>
    </citation>
    <scope>NUCLEOTIDE SEQUENCE [LARGE SCALE GENOMIC DNA]</scope>
    <source>
        <tissue evidence="16">Leaf</tissue>
    </source>
</reference>
<evidence type="ECO:0000256" key="3">
    <source>
        <dbReference type="ARBA" id="ARBA00010464"/>
    </source>
</evidence>
<dbReference type="FunFam" id="2.60.120.650:FF:000016">
    <property type="entry name" value="Lysine-specific demethylase isoform A"/>
    <property type="match status" value="1"/>
</dbReference>
<evidence type="ECO:0000256" key="5">
    <source>
        <dbReference type="ARBA" id="ARBA00022771"/>
    </source>
</evidence>
<dbReference type="PROSITE" id="PS51184">
    <property type="entry name" value="JMJC"/>
    <property type="match status" value="1"/>
</dbReference>
<dbReference type="Proteomes" id="UP000743370">
    <property type="component" value="Unassembled WGS sequence"/>
</dbReference>
<evidence type="ECO:0000259" key="14">
    <source>
        <dbReference type="PROSITE" id="PS51183"/>
    </source>
</evidence>
<evidence type="ECO:0000313" key="17">
    <source>
        <dbReference type="Proteomes" id="UP000743370"/>
    </source>
</evidence>
<keyword evidence="6" id="KW-0862">Zinc</keyword>
<comment type="caution">
    <text evidence="16">The sequence shown here is derived from an EMBL/GenBank/DDBJ whole genome shotgun (WGS) entry which is preliminary data.</text>
</comment>
<evidence type="ECO:0000256" key="10">
    <source>
        <dbReference type="ARBA" id="ARBA00023163"/>
    </source>
</evidence>
<evidence type="ECO:0000256" key="9">
    <source>
        <dbReference type="ARBA" id="ARBA00023015"/>
    </source>
</evidence>
<dbReference type="InterPro" id="IPR003347">
    <property type="entry name" value="JmjC_dom"/>
</dbReference>
<dbReference type="SMART" id="SM01389">
    <property type="entry name" value="Spt4"/>
    <property type="match status" value="1"/>
</dbReference>
<name>A0A8T0JMY9_PHAAN</name>
<comment type="subcellular location">
    <subcellularLocation>
        <location evidence="2">Nucleus</location>
    </subcellularLocation>
</comment>
<evidence type="ECO:0000256" key="8">
    <source>
        <dbReference type="ARBA" id="ARBA00023004"/>
    </source>
</evidence>
<dbReference type="SUPFAM" id="SSF51197">
    <property type="entry name" value="Clavaminate synthase-like"/>
    <property type="match status" value="1"/>
</dbReference>
<dbReference type="Pfam" id="PF02375">
    <property type="entry name" value="JmjN"/>
    <property type="match status" value="1"/>
</dbReference>
<gene>
    <name evidence="16" type="ORF">HKW66_Vig0252650</name>
</gene>
<sequence>MTSKSSITQPTTRHGTNKPTKYDLADLEWTKRIPECPTYYPSEHEFDHPLVFLQKIAPEASKYGICKIVSPIAASNPAAFVLMEEKKDFKFETNLQPLRLSKWNEKETITFSMSGRKYTYHEFEVLANKTFFSRFHCSGGLSSSCVEKEFWHEMMHGEKGTVEYGVNVEGSAFSCDPDDKLGISKWNLKNFSRLLQSSLRLVDKEIPGITDPMLYIGMLFSMFAWHVEDHYLYSINYHHSGASKTWYGVPGYATPHFEKTVLKHVYCNKILTKHGEDGAFRFLAQKTTMFPPNVMLQHDVDVYKAVQKPGEFIITFPRAYHAGFSHGFNCGEAVNFATDDWFPFGAAASRRYAFLRMMPLIPYEELLCKEAMLVYKSSSRVRSSKNKPEDTAPYKAIVQPFLHLMQFYMISLLRLKSSRNLQSYSNTSGLLICRICHRDCYVAYLLCKYCFSHPICLFHDIAPHTCICGRFYSVFIRNDILELEEAAKSFQQKKKCCTESFSVSSLLSCNRNECIKHLEIPAVVPPLPSPDSSFSAAPPALGLPVVHLSCRSVGSGFVNTDFDNLQLNIQKMAIAPAQIPTSFGHELRACLRCRLVKTYDQFRESGCENCQFFKMEEDHERVVECTTPNFNGIISVMDPSRSWAARWLRIGKFAPGVYTLAVSEALPEEMQAICEDERVQYVPPKRL</sequence>
<feature type="domain" description="JmjN" evidence="14">
    <location>
        <begin position="36"/>
        <end position="77"/>
    </location>
</feature>
<comment type="cofactor">
    <cofactor evidence="1">
        <name>Fe(2+)</name>
        <dbReference type="ChEBI" id="CHEBI:29033"/>
    </cofactor>
</comment>
<feature type="compositionally biased region" description="Polar residues" evidence="13">
    <location>
        <begin position="1"/>
        <end position="19"/>
    </location>
</feature>
<evidence type="ECO:0000256" key="11">
    <source>
        <dbReference type="ARBA" id="ARBA00023242"/>
    </source>
</evidence>
<dbReference type="GO" id="GO:0016491">
    <property type="term" value="F:oxidoreductase activity"/>
    <property type="evidence" value="ECO:0007669"/>
    <property type="project" value="UniProtKB-KW"/>
</dbReference>
<dbReference type="AlphaFoldDB" id="A0A8T0JMY9"/>
<dbReference type="PROSITE" id="PS51183">
    <property type="entry name" value="JMJN"/>
    <property type="match status" value="1"/>
</dbReference>
<dbReference type="SMART" id="SM00545">
    <property type="entry name" value="JmjN"/>
    <property type="match status" value="1"/>
</dbReference>
<dbReference type="GO" id="GO:0000785">
    <property type="term" value="C:chromatin"/>
    <property type="evidence" value="ECO:0007669"/>
    <property type="project" value="TreeGrafter"/>
</dbReference>
<keyword evidence="5" id="KW-0863">Zinc-finger</keyword>
<dbReference type="SUPFAM" id="SSF63393">
    <property type="entry name" value="RNA polymerase subunits"/>
    <property type="match status" value="1"/>
</dbReference>
<evidence type="ECO:0000256" key="6">
    <source>
        <dbReference type="ARBA" id="ARBA00022833"/>
    </source>
</evidence>
<feature type="region of interest" description="Disordered" evidence="13">
    <location>
        <begin position="1"/>
        <end position="20"/>
    </location>
</feature>
<keyword evidence="11" id="KW-0539">Nucleus</keyword>
<dbReference type="Gene3D" id="3.30.40.210">
    <property type="match status" value="1"/>
</dbReference>
<evidence type="ECO:0000256" key="4">
    <source>
        <dbReference type="ARBA" id="ARBA00022723"/>
    </source>
</evidence>
<dbReference type="InterPro" id="IPR038510">
    <property type="entry name" value="Spt4_sf"/>
</dbReference>
<keyword evidence="8" id="KW-0408">Iron</keyword>
<proteinExistence type="inferred from homology"/>
<organism evidence="16 17">
    <name type="scientific">Phaseolus angularis</name>
    <name type="common">Azuki bean</name>
    <name type="synonym">Vigna angularis</name>
    <dbReference type="NCBI Taxonomy" id="3914"/>
    <lineage>
        <taxon>Eukaryota</taxon>
        <taxon>Viridiplantae</taxon>
        <taxon>Streptophyta</taxon>
        <taxon>Embryophyta</taxon>
        <taxon>Tracheophyta</taxon>
        <taxon>Spermatophyta</taxon>
        <taxon>Magnoliopsida</taxon>
        <taxon>eudicotyledons</taxon>
        <taxon>Gunneridae</taxon>
        <taxon>Pentapetalae</taxon>
        <taxon>rosids</taxon>
        <taxon>fabids</taxon>
        <taxon>Fabales</taxon>
        <taxon>Fabaceae</taxon>
        <taxon>Papilionoideae</taxon>
        <taxon>50 kb inversion clade</taxon>
        <taxon>NPAAA clade</taxon>
        <taxon>indigoferoid/millettioid clade</taxon>
        <taxon>Phaseoleae</taxon>
        <taxon>Vigna</taxon>
    </lineage>
</organism>
<keyword evidence="10" id="KW-0804">Transcription</keyword>
<accession>A0A8T0JMY9</accession>
<dbReference type="Gene3D" id="2.60.120.650">
    <property type="entry name" value="Cupin"/>
    <property type="match status" value="1"/>
</dbReference>
<evidence type="ECO:0000256" key="12">
    <source>
        <dbReference type="ARBA" id="ARBA00056652"/>
    </source>
</evidence>
<dbReference type="InterPro" id="IPR003349">
    <property type="entry name" value="JmjN"/>
</dbReference>
<feature type="domain" description="JmjC" evidence="15">
    <location>
        <begin position="183"/>
        <end position="353"/>
    </location>
</feature>
<keyword evidence="9" id="KW-0805">Transcription regulation</keyword>
<dbReference type="FunFam" id="3.30.40.210:FF:000002">
    <property type="entry name" value="Transcription elongation factor SPT4 homolog"/>
    <property type="match status" value="1"/>
</dbReference>
<dbReference type="InterPro" id="IPR029040">
    <property type="entry name" value="RPABC4/Spt4"/>
</dbReference>
<dbReference type="EMBL" id="JABFOF010000010">
    <property type="protein sequence ID" value="KAG2377281.1"/>
    <property type="molecule type" value="Genomic_DNA"/>
</dbReference>
<dbReference type="PANTHER" id="PTHR10694:SF106">
    <property type="entry name" value="TRANSCRIPTION FACTOR JUMONJI FAMILY PROTEIN"/>
    <property type="match status" value="1"/>
</dbReference>
<dbReference type="CDD" id="cd07973">
    <property type="entry name" value="Spt4"/>
    <property type="match status" value="1"/>
</dbReference>
<dbReference type="GO" id="GO:0008270">
    <property type="term" value="F:zinc ion binding"/>
    <property type="evidence" value="ECO:0007669"/>
    <property type="project" value="UniProtKB-KW"/>
</dbReference>
<evidence type="ECO:0000313" key="16">
    <source>
        <dbReference type="EMBL" id="KAG2377281.1"/>
    </source>
</evidence>
<dbReference type="PANTHER" id="PTHR10694">
    <property type="entry name" value="LYSINE-SPECIFIC DEMETHYLASE"/>
    <property type="match status" value="1"/>
</dbReference>